<reference evidence="6" key="1">
    <citation type="submission" date="2022-01" db="EMBL/GenBank/DDBJ databases">
        <title>Colwellia maritima, isolated from seawater.</title>
        <authorList>
            <person name="Kristyanto S."/>
            <person name="Jung J."/>
            <person name="Jeon C.O."/>
        </authorList>
    </citation>
    <scope>NUCLEOTIDE SEQUENCE</scope>
    <source>
        <strain evidence="6">MSW7</strain>
    </source>
</reference>
<keyword evidence="4" id="KW-0804">Transcription</keyword>
<evidence type="ECO:0000256" key="3">
    <source>
        <dbReference type="ARBA" id="ARBA00023125"/>
    </source>
</evidence>
<protein>
    <submittedName>
        <fullName evidence="6">LysR family transcriptional regulator</fullName>
    </submittedName>
</protein>
<name>A0ABS9X635_9GAMM</name>
<dbReference type="EMBL" id="JAKKSL010000006">
    <property type="protein sequence ID" value="MCI2285698.1"/>
    <property type="molecule type" value="Genomic_DNA"/>
</dbReference>
<evidence type="ECO:0000313" key="6">
    <source>
        <dbReference type="EMBL" id="MCI2285698.1"/>
    </source>
</evidence>
<proteinExistence type="inferred from homology"/>
<dbReference type="SUPFAM" id="SSF46785">
    <property type="entry name" value="Winged helix' DNA-binding domain"/>
    <property type="match status" value="1"/>
</dbReference>
<dbReference type="PRINTS" id="PR00039">
    <property type="entry name" value="HTHLYSR"/>
</dbReference>
<keyword evidence="2" id="KW-0805">Transcription regulation</keyword>
<dbReference type="Gene3D" id="1.10.10.10">
    <property type="entry name" value="Winged helix-like DNA-binding domain superfamily/Winged helix DNA-binding domain"/>
    <property type="match status" value="1"/>
</dbReference>
<comment type="similarity">
    <text evidence="1">Belongs to the LysR transcriptional regulatory family.</text>
</comment>
<evidence type="ECO:0000256" key="2">
    <source>
        <dbReference type="ARBA" id="ARBA00023015"/>
    </source>
</evidence>
<dbReference type="InterPro" id="IPR005119">
    <property type="entry name" value="LysR_subst-bd"/>
</dbReference>
<keyword evidence="3" id="KW-0238">DNA-binding</keyword>
<dbReference type="PANTHER" id="PTHR30579:SF8">
    <property type="entry name" value="HTH-TYPE TRANSCRIPTIONAL REGULATOR HDFR"/>
    <property type="match status" value="1"/>
</dbReference>
<keyword evidence="7" id="KW-1185">Reference proteome</keyword>
<accession>A0ABS9X635</accession>
<dbReference type="PANTHER" id="PTHR30579">
    <property type="entry name" value="TRANSCRIPTIONAL REGULATOR"/>
    <property type="match status" value="1"/>
</dbReference>
<dbReference type="Gene3D" id="3.40.190.10">
    <property type="entry name" value="Periplasmic binding protein-like II"/>
    <property type="match status" value="1"/>
</dbReference>
<dbReference type="InterPro" id="IPR036388">
    <property type="entry name" value="WH-like_DNA-bd_sf"/>
</dbReference>
<comment type="caution">
    <text evidence="6">The sequence shown here is derived from an EMBL/GenBank/DDBJ whole genome shotgun (WGS) entry which is preliminary data.</text>
</comment>
<feature type="domain" description="HTH lysR-type" evidence="5">
    <location>
        <begin position="1"/>
        <end position="58"/>
    </location>
</feature>
<dbReference type="SUPFAM" id="SSF53850">
    <property type="entry name" value="Periplasmic binding protein-like II"/>
    <property type="match status" value="1"/>
</dbReference>
<dbReference type="PROSITE" id="PS50931">
    <property type="entry name" value="HTH_LYSR"/>
    <property type="match status" value="1"/>
</dbReference>
<organism evidence="6 7">
    <name type="scientific">Colwellia maritima</name>
    <dbReference type="NCBI Taxonomy" id="2912588"/>
    <lineage>
        <taxon>Bacteria</taxon>
        <taxon>Pseudomonadati</taxon>
        <taxon>Pseudomonadota</taxon>
        <taxon>Gammaproteobacteria</taxon>
        <taxon>Alteromonadales</taxon>
        <taxon>Colwelliaceae</taxon>
        <taxon>Colwellia</taxon>
    </lineage>
</organism>
<evidence type="ECO:0000256" key="1">
    <source>
        <dbReference type="ARBA" id="ARBA00009437"/>
    </source>
</evidence>
<evidence type="ECO:0000313" key="7">
    <source>
        <dbReference type="Proteomes" id="UP001139646"/>
    </source>
</evidence>
<evidence type="ECO:0000256" key="4">
    <source>
        <dbReference type="ARBA" id="ARBA00023163"/>
    </source>
</evidence>
<dbReference type="Pfam" id="PF03466">
    <property type="entry name" value="LysR_substrate"/>
    <property type="match status" value="1"/>
</dbReference>
<gene>
    <name evidence="6" type="ORF">L3081_22845</name>
</gene>
<dbReference type="InterPro" id="IPR036390">
    <property type="entry name" value="WH_DNA-bd_sf"/>
</dbReference>
<sequence length="281" mass="31842">MDIVLAKTFLEIMSTGTFMEAARKLNITQTAVTTRVKNLENQLNCKLFVRNRSGAQLTREGEVFSTYALTLVQTWQKAQAQLKFPMNLTESIHIGADITLWNPIMVEWLEQITQALPNINIHVEIDHTEGLVKQLKANKLDAVVVHQPNYFSGLVVEQVVEEKLVHVRSTTSASPYLLIDWGSEFKSQLEAVFPLSRQATLSFNLGPLALKYILKKGGNGYFRTRVIEHHINSGQLERVTGSPEFAYPIFVIYRADNNKEFLPSIITCLNQSFNNTSSWEI</sequence>
<dbReference type="Pfam" id="PF00126">
    <property type="entry name" value="HTH_1"/>
    <property type="match status" value="1"/>
</dbReference>
<dbReference type="RefSeq" id="WP_242288579.1">
    <property type="nucleotide sequence ID" value="NZ_JAKKSL010000006.1"/>
</dbReference>
<dbReference type="CDD" id="cd05466">
    <property type="entry name" value="PBP2_LTTR_substrate"/>
    <property type="match status" value="1"/>
</dbReference>
<dbReference type="InterPro" id="IPR050176">
    <property type="entry name" value="LTTR"/>
</dbReference>
<dbReference type="InterPro" id="IPR000847">
    <property type="entry name" value="LysR_HTH_N"/>
</dbReference>
<evidence type="ECO:0000259" key="5">
    <source>
        <dbReference type="PROSITE" id="PS50931"/>
    </source>
</evidence>
<dbReference type="Proteomes" id="UP001139646">
    <property type="component" value="Unassembled WGS sequence"/>
</dbReference>